<feature type="transmembrane region" description="Helical" evidence="5">
    <location>
        <begin position="193"/>
        <end position="212"/>
    </location>
</feature>
<feature type="transmembrane region" description="Helical" evidence="5">
    <location>
        <begin position="305"/>
        <end position="323"/>
    </location>
</feature>
<keyword evidence="8" id="KW-1185">Reference proteome</keyword>
<proteinExistence type="predicted"/>
<feature type="transmembrane region" description="Helical" evidence="5">
    <location>
        <begin position="459"/>
        <end position="477"/>
    </location>
</feature>
<feature type="transmembrane region" description="Helical" evidence="5">
    <location>
        <begin position="384"/>
        <end position="408"/>
    </location>
</feature>
<feature type="transmembrane region" description="Helical" evidence="5">
    <location>
        <begin position="420"/>
        <end position="439"/>
    </location>
</feature>
<keyword evidence="3 5" id="KW-1133">Transmembrane helix</keyword>
<evidence type="ECO:0000259" key="6">
    <source>
        <dbReference type="Pfam" id="PF04932"/>
    </source>
</evidence>
<dbReference type="PANTHER" id="PTHR37422">
    <property type="entry name" value="TEICHURONIC ACID BIOSYNTHESIS PROTEIN TUAE"/>
    <property type="match status" value="1"/>
</dbReference>
<evidence type="ECO:0000256" key="4">
    <source>
        <dbReference type="ARBA" id="ARBA00023136"/>
    </source>
</evidence>
<evidence type="ECO:0000256" key="1">
    <source>
        <dbReference type="ARBA" id="ARBA00004141"/>
    </source>
</evidence>
<feature type="transmembrane region" description="Helical" evidence="5">
    <location>
        <begin position="164"/>
        <end position="184"/>
    </location>
</feature>
<comment type="caution">
    <text evidence="7">The sequence shown here is derived from an EMBL/GenBank/DDBJ whole genome shotgun (WGS) entry which is preliminary data.</text>
</comment>
<evidence type="ECO:0000313" key="7">
    <source>
        <dbReference type="EMBL" id="KPL81046.1"/>
    </source>
</evidence>
<dbReference type="AlphaFoldDB" id="A0A0P6XMH1"/>
<feature type="transmembrane region" description="Helical" evidence="5">
    <location>
        <begin position="76"/>
        <end position="93"/>
    </location>
</feature>
<dbReference type="RefSeq" id="WP_075060990.1">
    <property type="nucleotide sequence ID" value="NZ_LGCL01000002.1"/>
</dbReference>
<comment type="subcellular location">
    <subcellularLocation>
        <location evidence="1">Membrane</location>
        <topology evidence="1">Multi-pass membrane protein</topology>
    </subcellularLocation>
</comment>
<reference evidence="7 8" key="1">
    <citation type="submission" date="2015-07" db="EMBL/GenBank/DDBJ databases">
        <title>Genome sequence of Ornatilinea apprima DSM 23815.</title>
        <authorList>
            <person name="Hemp J."/>
            <person name="Ward L.M."/>
            <person name="Pace L.A."/>
            <person name="Fischer W.W."/>
        </authorList>
    </citation>
    <scope>NUCLEOTIDE SEQUENCE [LARGE SCALE GENOMIC DNA]</scope>
    <source>
        <strain evidence="7 8">P3M-1</strain>
    </source>
</reference>
<sequence>MTINQTEIQRNPKRLAQRIQEFYRTHMDFVVIFITIAIALILGLSASAIKPIVAVAISIIPALLIGFNFYTQNLQFSPIILLISGGVIPLYVSTGTASVVVDSLLLVVMISGLWILRSIVLEKRIQVEKKPYNIPLFAYMTIVAISLVWGTLFRDPTVITWSSFFKVQLAATTVMIMLPVTFLISSNLIRETWILKAMAIIMIIMGCYGYLYEIRFTHRLIWVFFNRTGLMVSNQGLFTMWVVVICVAWAFFDRGLKPYFKLGLLALAGVWIRYRFLINISWVTGWLPALTALGVLIWMRSKKLFLLLVLAILIVGLIKIDFIKEALAQEQTESGYTRLDAWAASLTLTKEHFLFGTGPGGYAAYYMTYFPDQAMATHNNYLDILAQTGIFGLISFVSFFAVVAFEGFKLCRRLKGKGDFLEALTNAVFAGTIGCIIAMGLGDWMVPFPYTQGIAAFDYIQYSWIFLGTIFAIKWIVDRDSSLSSNLKAGFRAK</sequence>
<evidence type="ECO:0000256" key="5">
    <source>
        <dbReference type="SAM" id="Phobius"/>
    </source>
</evidence>
<name>A0A0P6XMH1_9CHLR</name>
<feature type="transmembrane region" description="Helical" evidence="5">
    <location>
        <begin position="232"/>
        <end position="252"/>
    </location>
</feature>
<feature type="transmembrane region" description="Helical" evidence="5">
    <location>
        <begin position="132"/>
        <end position="152"/>
    </location>
</feature>
<evidence type="ECO:0000313" key="8">
    <source>
        <dbReference type="Proteomes" id="UP000050417"/>
    </source>
</evidence>
<keyword evidence="2 5" id="KW-0812">Transmembrane</keyword>
<dbReference type="GO" id="GO:0016020">
    <property type="term" value="C:membrane"/>
    <property type="evidence" value="ECO:0007669"/>
    <property type="project" value="UniProtKB-SubCell"/>
</dbReference>
<organism evidence="7 8">
    <name type="scientific">Ornatilinea apprima</name>
    <dbReference type="NCBI Taxonomy" id="1134406"/>
    <lineage>
        <taxon>Bacteria</taxon>
        <taxon>Bacillati</taxon>
        <taxon>Chloroflexota</taxon>
        <taxon>Anaerolineae</taxon>
        <taxon>Anaerolineales</taxon>
        <taxon>Anaerolineaceae</taxon>
        <taxon>Ornatilinea</taxon>
    </lineage>
</organism>
<gene>
    <name evidence="7" type="ORF">ADN00_00475</name>
</gene>
<dbReference type="Pfam" id="PF04932">
    <property type="entry name" value="Wzy_C"/>
    <property type="match status" value="1"/>
</dbReference>
<dbReference type="InterPro" id="IPR051533">
    <property type="entry name" value="WaaL-like"/>
</dbReference>
<dbReference type="Proteomes" id="UP000050417">
    <property type="component" value="Unassembled WGS sequence"/>
</dbReference>
<accession>A0A0P6XMH1</accession>
<dbReference type="InterPro" id="IPR007016">
    <property type="entry name" value="O-antigen_ligase-rel_domated"/>
</dbReference>
<dbReference type="OrthoDB" id="154023at2"/>
<dbReference type="PANTHER" id="PTHR37422:SF13">
    <property type="entry name" value="LIPOPOLYSACCHARIDE BIOSYNTHESIS PROTEIN PA4999-RELATED"/>
    <property type="match status" value="1"/>
</dbReference>
<feature type="transmembrane region" description="Helical" evidence="5">
    <location>
        <begin position="99"/>
        <end position="120"/>
    </location>
</feature>
<protein>
    <recommendedName>
        <fullName evidence="6">O-antigen ligase-related domain-containing protein</fullName>
    </recommendedName>
</protein>
<keyword evidence="4 5" id="KW-0472">Membrane</keyword>
<feature type="transmembrane region" description="Helical" evidence="5">
    <location>
        <begin position="27"/>
        <end position="46"/>
    </location>
</feature>
<dbReference type="STRING" id="1134406.ADN00_00475"/>
<feature type="transmembrane region" description="Helical" evidence="5">
    <location>
        <begin position="52"/>
        <end position="69"/>
    </location>
</feature>
<evidence type="ECO:0000256" key="3">
    <source>
        <dbReference type="ARBA" id="ARBA00022989"/>
    </source>
</evidence>
<dbReference type="EMBL" id="LGCL01000002">
    <property type="protein sequence ID" value="KPL81046.1"/>
    <property type="molecule type" value="Genomic_DNA"/>
</dbReference>
<feature type="domain" description="O-antigen ligase-related" evidence="6">
    <location>
        <begin position="284"/>
        <end position="397"/>
    </location>
</feature>
<feature type="transmembrane region" description="Helical" evidence="5">
    <location>
        <begin position="280"/>
        <end position="298"/>
    </location>
</feature>
<evidence type="ECO:0000256" key="2">
    <source>
        <dbReference type="ARBA" id="ARBA00022692"/>
    </source>
</evidence>